<protein>
    <submittedName>
        <fullName evidence="1">Uncharacterized protein</fullName>
    </submittedName>
</protein>
<proteinExistence type="predicted"/>
<evidence type="ECO:0000313" key="1">
    <source>
        <dbReference type="EMBL" id="MCZ0704633.1"/>
    </source>
</evidence>
<name>A0A9J6RHN6_9BACI</name>
<comment type="caution">
    <text evidence="1">The sequence shown here is derived from an EMBL/GenBank/DDBJ whole genome shotgun (WGS) entry which is preliminary data.</text>
</comment>
<keyword evidence="2" id="KW-1185">Reference proteome</keyword>
<dbReference type="PROSITE" id="PS51257">
    <property type="entry name" value="PROKAR_LIPOPROTEIN"/>
    <property type="match status" value="1"/>
</dbReference>
<dbReference type="Proteomes" id="UP001084197">
    <property type="component" value="Unassembled WGS sequence"/>
</dbReference>
<organism evidence="1 2">
    <name type="scientific">Natronobacillus azotifigens</name>
    <dbReference type="NCBI Taxonomy" id="472978"/>
    <lineage>
        <taxon>Bacteria</taxon>
        <taxon>Bacillati</taxon>
        <taxon>Bacillota</taxon>
        <taxon>Bacilli</taxon>
        <taxon>Bacillales</taxon>
        <taxon>Bacillaceae</taxon>
        <taxon>Natronobacillus</taxon>
    </lineage>
</organism>
<reference evidence="1" key="1">
    <citation type="submission" date="2022-11" db="EMBL/GenBank/DDBJ databases">
        <title>WGS of Natronobacillus azotifigens 24KS-1, an anaerobic diazotrophic haloalkaliphile from soda-rich habitats.</title>
        <authorList>
            <person name="Sorokin D.Y."/>
            <person name="Merkel A.Y."/>
        </authorList>
    </citation>
    <scope>NUCLEOTIDE SEQUENCE</scope>
    <source>
        <strain evidence="1">24KS-1</strain>
    </source>
</reference>
<dbReference type="EMBL" id="JAPRAT010000051">
    <property type="protein sequence ID" value="MCZ0704633.1"/>
    <property type="molecule type" value="Genomic_DNA"/>
</dbReference>
<sequence length="275" mass="32099">MRKNIVFLFVILFLLGCASKESRTFIRDEQNKEMIYEEIVRQGKETYHLEIEPNVNKMKFGWDTGLPLLNDSRIVVPVQTVGEPEFSFDAVVFISGDPLEITNINIDNAPQAGLGLGDLGEYLVRHIYTEKYQEAFDQLKTFDQHVSIETIFINALTSYYFEEEEEKIALYQAISADYNQGKFNDPAYYDQLLEAYVPQQDSFTEERYYPRISLHVKQPNRSEFDIEERIALIIKYIQASDILPSATYSIVGTDNKDERIYESYTKEYEKKQESF</sequence>
<dbReference type="RefSeq" id="WP_268781409.1">
    <property type="nucleotide sequence ID" value="NZ_JAPRAT010000051.1"/>
</dbReference>
<gene>
    <name evidence="1" type="ORF">OWO01_15665</name>
</gene>
<dbReference type="AlphaFoldDB" id="A0A9J6RHN6"/>
<accession>A0A9J6RHN6</accession>
<evidence type="ECO:0000313" key="2">
    <source>
        <dbReference type="Proteomes" id="UP001084197"/>
    </source>
</evidence>